<comment type="caution">
    <text evidence="2">The sequence shown here is derived from an EMBL/GenBank/DDBJ whole genome shotgun (WGS) entry which is preliminary data.</text>
</comment>
<evidence type="ECO:0000313" key="3">
    <source>
        <dbReference type="Proteomes" id="UP000030108"/>
    </source>
</evidence>
<evidence type="ECO:0000256" key="1">
    <source>
        <dbReference type="SAM" id="MobiDB-lite"/>
    </source>
</evidence>
<name>X8J6R9_9AGAM</name>
<dbReference type="AlphaFoldDB" id="X8J6R9"/>
<dbReference type="OrthoDB" id="17066at2759"/>
<sequence>MSKRFASFNGPSTPNKQPTPTKKKKQPPTPQTKPKIQHESEIQRRIRRTLKSTSLELHEWERCGLHDAKWLVDQATELDNALGTVSLGVQPRFRVVTEKLRYMNMYKEDMRARIGDMATDLARFSKRATKIEHALTEFVHTHDIHAAEQTPLWPGKTWSLGQYVLHMHKILRPLTRFHHTIQDLSENIIAYGLSGGFHSQDVRLAERDPPAPGQGATVPTFEETKSRMVQWAAEAKAMEEWIKEWDEMCSLEVVGWEKILELDMCSSDEDMTD</sequence>
<evidence type="ECO:0000313" key="2">
    <source>
        <dbReference type="EMBL" id="EUC56926.1"/>
    </source>
</evidence>
<proteinExistence type="predicted"/>
<organism evidence="2 3">
    <name type="scientific">Rhizoctonia solani AG-3 Rhs1AP</name>
    <dbReference type="NCBI Taxonomy" id="1086054"/>
    <lineage>
        <taxon>Eukaryota</taxon>
        <taxon>Fungi</taxon>
        <taxon>Dikarya</taxon>
        <taxon>Basidiomycota</taxon>
        <taxon>Agaricomycotina</taxon>
        <taxon>Agaricomycetes</taxon>
        <taxon>Cantharellales</taxon>
        <taxon>Ceratobasidiaceae</taxon>
        <taxon>Rhizoctonia</taxon>
    </lineage>
</organism>
<dbReference type="Proteomes" id="UP000030108">
    <property type="component" value="Unassembled WGS sequence"/>
</dbReference>
<reference evidence="3" key="1">
    <citation type="journal article" date="2014" name="Genome Announc.">
        <title>Draft genome sequence of the plant-pathogenic soil fungus Rhizoctonia solani anastomosis group 3 strain Rhs1AP.</title>
        <authorList>
            <person name="Cubeta M.A."/>
            <person name="Thomas E."/>
            <person name="Dean R.A."/>
            <person name="Jabaji S."/>
            <person name="Neate S.M."/>
            <person name="Tavantzis S."/>
            <person name="Toda T."/>
            <person name="Vilgalys R."/>
            <person name="Bharathan N."/>
            <person name="Fedorova-Abrams N."/>
            <person name="Pakala S.B."/>
            <person name="Pakala S.M."/>
            <person name="Zafar N."/>
            <person name="Joardar V."/>
            <person name="Losada L."/>
            <person name="Nierman W.C."/>
        </authorList>
    </citation>
    <scope>NUCLEOTIDE SEQUENCE [LARGE SCALE GENOMIC DNA]</scope>
    <source>
        <strain evidence="3">AG-3</strain>
    </source>
</reference>
<dbReference type="EMBL" id="JATN01000322">
    <property type="protein sequence ID" value="EUC56926.1"/>
    <property type="molecule type" value="Genomic_DNA"/>
</dbReference>
<accession>X8J6R9</accession>
<protein>
    <submittedName>
        <fullName evidence="2">Uncharacterized protein</fullName>
    </submittedName>
</protein>
<gene>
    <name evidence="2" type="ORF">RSOL_205460</name>
</gene>
<feature type="region of interest" description="Disordered" evidence="1">
    <location>
        <begin position="1"/>
        <end position="42"/>
    </location>
</feature>